<dbReference type="Proteomes" id="UP001317191">
    <property type="component" value="Unassembled WGS sequence"/>
</dbReference>
<evidence type="ECO:0008006" key="3">
    <source>
        <dbReference type="Google" id="ProtNLM"/>
    </source>
</evidence>
<dbReference type="RefSeq" id="WP_250593461.1">
    <property type="nucleotide sequence ID" value="NZ_JAMLJM010000012.1"/>
</dbReference>
<comment type="caution">
    <text evidence="1">The sequence shown here is derived from an EMBL/GenBank/DDBJ whole genome shotgun (WGS) entry which is preliminary data.</text>
</comment>
<sequence length="183" mass="22115">MKKKFLLLSLFISHFTFSQTDFKFYKSIEDYANNKFIPNYDIIEYSWRNSDFTEETLRVKINNSGEKKIKITEFPGEFYSAEKGQLWRQYKKESYIILAYGTYCYYVTPGFSSKPEYYSETISGPIKRFSIGLLEKKLKEKGLFQQFKKDKPKREFKDNVNDYFNKEVKRNIKYFNLLNETYK</sequence>
<evidence type="ECO:0000313" key="2">
    <source>
        <dbReference type="Proteomes" id="UP001317191"/>
    </source>
</evidence>
<gene>
    <name evidence="1" type="ORF">NAT50_11970</name>
</gene>
<dbReference type="EMBL" id="JAMLJM010000012">
    <property type="protein sequence ID" value="MCL9810072.1"/>
    <property type="molecule type" value="Genomic_DNA"/>
</dbReference>
<reference evidence="1 2" key="1">
    <citation type="submission" date="2022-05" db="EMBL/GenBank/DDBJ databases">
        <title>Flavobacterium sp., isolated from activated sludge.</title>
        <authorList>
            <person name="Ran Q."/>
        </authorList>
    </citation>
    <scope>NUCLEOTIDE SEQUENCE [LARGE SCALE GENOMIC DNA]</scope>
    <source>
        <strain evidence="1 2">HXWNR70</strain>
    </source>
</reference>
<proteinExistence type="predicted"/>
<protein>
    <recommendedName>
        <fullName evidence="3">GLPGLI family protein</fullName>
    </recommendedName>
</protein>
<name>A0ABT0TRE2_9FLAO</name>
<evidence type="ECO:0000313" key="1">
    <source>
        <dbReference type="EMBL" id="MCL9810072.1"/>
    </source>
</evidence>
<keyword evidence="2" id="KW-1185">Reference proteome</keyword>
<organism evidence="1 2">
    <name type="scientific">Flavobacterium luminosum</name>
    <dbReference type="NCBI Taxonomy" id="2949086"/>
    <lineage>
        <taxon>Bacteria</taxon>
        <taxon>Pseudomonadati</taxon>
        <taxon>Bacteroidota</taxon>
        <taxon>Flavobacteriia</taxon>
        <taxon>Flavobacteriales</taxon>
        <taxon>Flavobacteriaceae</taxon>
        <taxon>Flavobacterium</taxon>
    </lineage>
</organism>
<accession>A0ABT0TRE2</accession>